<dbReference type="AlphaFoldDB" id="A0A975Q0M5"/>
<keyword evidence="3" id="KW-1185">Reference proteome</keyword>
<evidence type="ECO:0000313" key="2">
    <source>
        <dbReference type="EMBL" id="QUT04899.1"/>
    </source>
</evidence>
<protein>
    <submittedName>
        <fullName evidence="2">Uncharacterized protein</fullName>
    </submittedName>
</protein>
<organism evidence="2 3">
    <name type="scientific">Sphingobium phenoxybenzoativorans</name>
    <dbReference type="NCBI Taxonomy" id="1592790"/>
    <lineage>
        <taxon>Bacteria</taxon>
        <taxon>Pseudomonadati</taxon>
        <taxon>Pseudomonadota</taxon>
        <taxon>Alphaproteobacteria</taxon>
        <taxon>Sphingomonadales</taxon>
        <taxon>Sphingomonadaceae</taxon>
        <taxon>Sphingobium</taxon>
    </lineage>
</organism>
<dbReference type="RefSeq" id="WP_212608633.1">
    <property type="nucleotide sequence ID" value="NZ_CP073910.1"/>
</dbReference>
<evidence type="ECO:0000313" key="3">
    <source>
        <dbReference type="Proteomes" id="UP000681425"/>
    </source>
</evidence>
<sequence>MAATSVNTKKTESGGSYHPSHEHFSDSGFRTVGSREMFPLFSGYSGRATPISGAPVGFERWIVKGLYQS</sequence>
<reference evidence="2" key="1">
    <citation type="submission" date="2021-04" db="EMBL/GenBank/DDBJ databases">
        <title>Isolation of p-tert-butylphenol degrading bacteria Sphingobium phenoxybenzoativorans Tas13 from active sludge.</title>
        <authorList>
            <person name="Li Y."/>
        </authorList>
    </citation>
    <scope>NUCLEOTIDE SEQUENCE</scope>
    <source>
        <strain evidence="2">Tas13</strain>
    </source>
</reference>
<dbReference type="KEGG" id="spph:KFK14_18010"/>
<proteinExistence type="predicted"/>
<dbReference type="Proteomes" id="UP000681425">
    <property type="component" value="Chromosome"/>
</dbReference>
<feature type="region of interest" description="Disordered" evidence="1">
    <location>
        <begin position="1"/>
        <end position="28"/>
    </location>
</feature>
<gene>
    <name evidence="2" type="ORF">KFK14_18010</name>
</gene>
<name>A0A975Q0M5_9SPHN</name>
<accession>A0A975Q0M5</accession>
<dbReference type="EMBL" id="CP073910">
    <property type="protein sequence ID" value="QUT04899.1"/>
    <property type="molecule type" value="Genomic_DNA"/>
</dbReference>
<evidence type="ECO:0000256" key="1">
    <source>
        <dbReference type="SAM" id="MobiDB-lite"/>
    </source>
</evidence>